<dbReference type="OrthoDB" id="7595812at2"/>
<accession>A0A653B347</accession>
<protein>
    <submittedName>
        <fullName evidence="1">Uncharacterized protein</fullName>
    </submittedName>
</protein>
<gene>
    <name evidence="1" type="ORF">POT9AD_2022</name>
</gene>
<evidence type="ECO:0000313" key="1">
    <source>
        <dbReference type="EMBL" id="VDN63002.1"/>
    </source>
</evidence>
<dbReference type="PROSITE" id="PS51257">
    <property type="entry name" value="PROKAR_LIPOPROTEIN"/>
    <property type="match status" value="1"/>
</dbReference>
<dbReference type="AlphaFoldDB" id="A0A653B347"/>
<dbReference type="EMBL" id="LR130779">
    <property type="protein sequence ID" value="VDN63002.1"/>
    <property type="molecule type" value="Genomic_DNA"/>
</dbReference>
<sequence length="187" mass="20503">MSTARKLLIYATLVLGTFACALAIRLAYLHTLNEHRLSVVPDALQVTSIVYAMEESWGFGPGGNETGILVYRLPAATAALAATGLGFFENMPGNSATAGRRWRGSYSDWKETPIAADERHWPVDSRQQSLSSLDYLCRYGFCIEVAAALIRDVDSLINSPGSYYAYGRIGLIVVSPEKRLVVYLYNG</sequence>
<name>A0A653B347_ECTOL</name>
<proteinExistence type="predicted"/>
<organism evidence="1">
    <name type="scientific">Ectopseudomonas oleovorans</name>
    <name type="common">Pseudomonas oleovorans</name>
    <dbReference type="NCBI Taxonomy" id="301"/>
    <lineage>
        <taxon>Bacteria</taxon>
        <taxon>Pseudomonadati</taxon>
        <taxon>Pseudomonadota</taxon>
        <taxon>Gammaproteobacteria</taxon>
        <taxon>Pseudomonadales</taxon>
        <taxon>Pseudomonadaceae</taxon>
        <taxon>Ectopseudomonas</taxon>
    </lineage>
</organism>
<reference evidence="1" key="1">
    <citation type="submission" date="2018-11" db="EMBL/GenBank/DDBJ databases">
        <authorList>
            <consortium name="Genoscope - CEA"/>
            <person name="William W."/>
        </authorList>
    </citation>
    <scope>NUCLEOTIDE SEQUENCE [LARGE SCALE GENOMIC DNA]</scope>
    <source>
        <strain evidence="1">T9AD</strain>
    </source>
</reference>